<evidence type="ECO:0000259" key="8">
    <source>
        <dbReference type="PROSITE" id="PS50811"/>
    </source>
</evidence>
<evidence type="ECO:0000256" key="3">
    <source>
        <dbReference type="ARBA" id="ARBA00023125"/>
    </source>
</evidence>
<dbReference type="SMART" id="SM00774">
    <property type="entry name" value="WRKY"/>
    <property type="match status" value="1"/>
</dbReference>
<dbReference type="GO" id="GO:0003700">
    <property type="term" value="F:DNA-binding transcription factor activity"/>
    <property type="evidence" value="ECO:0007669"/>
    <property type="project" value="InterPro"/>
</dbReference>
<organism evidence="9 10">
    <name type="scientific">Canavalia gladiata</name>
    <name type="common">Sword bean</name>
    <name type="synonym">Dolichos gladiatus</name>
    <dbReference type="NCBI Taxonomy" id="3824"/>
    <lineage>
        <taxon>Eukaryota</taxon>
        <taxon>Viridiplantae</taxon>
        <taxon>Streptophyta</taxon>
        <taxon>Embryophyta</taxon>
        <taxon>Tracheophyta</taxon>
        <taxon>Spermatophyta</taxon>
        <taxon>Magnoliopsida</taxon>
        <taxon>eudicotyledons</taxon>
        <taxon>Gunneridae</taxon>
        <taxon>Pentapetalae</taxon>
        <taxon>rosids</taxon>
        <taxon>fabids</taxon>
        <taxon>Fabales</taxon>
        <taxon>Fabaceae</taxon>
        <taxon>Papilionoideae</taxon>
        <taxon>50 kb inversion clade</taxon>
        <taxon>NPAAA clade</taxon>
        <taxon>indigoferoid/millettioid clade</taxon>
        <taxon>Phaseoleae</taxon>
        <taxon>Canavalia</taxon>
    </lineage>
</organism>
<comment type="subcellular location">
    <subcellularLocation>
        <location evidence="1">Nucleus</location>
    </subcellularLocation>
</comment>
<dbReference type="AlphaFoldDB" id="A0AAN9LP51"/>
<feature type="region of interest" description="Disordered" evidence="7">
    <location>
        <begin position="218"/>
        <end position="242"/>
    </location>
</feature>
<dbReference type="Pfam" id="PF03106">
    <property type="entry name" value="WRKY"/>
    <property type="match status" value="1"/>
</dbReference>
<dbReference type="Proteomes" id="UP001367508">
    <property type="component" value="Unassembled WGS sequence"/>
</dbReference>
<dbReference type="Gene3D" id="2.20.25.80">
    <property type="entry name" value="WRKY domain"/>
    <property type="match status" value="1"/>
</dbReference>
<feature type="compositionally biased region" description="Basic and acidic residues" evidence="7">
    <location>
        <begin position="51"/>
        <end position="68"/>
    </location>
</feature>
<dbReference type="GO" id="GO:0043565">
    <property type="term" value="F:sequence-specific DNA binding"/>
    <property type="evidence" value="ECO:0007669"/>
    <property type="project" value="InterPro"/>
</dbReference>
<keyword evidence="4" id="KW-0804">Transcription</keyword>
<dbReference type="PANTHER" id="PTHR31429:SF59">
    <property type="entry name" value="WRKY TRANSCRIPTION FACTOR 47-RELATED"/>
    <property type="match status" value="1"/>
</dbReference>
<dbReference type="InterPro" id="IPR044810">
    <property type="entry name" value="WRKY_plant"/>
</dbReference>
<dbReference type="PANTHER" id="PTHR31429">
    <property type="entry name" value="WRKY TRANSCRIPTION FACTOR 36-RELATED"/>
    <property type="match status" value="1"/>
</dbReference>
<gene>
    <name evidence="9" type="ORF">VNO77_18179</name>
</gene>
<feature type="region of interest" description="Disordered" evidence="7">
    <location>
        <begin position="33"/>
        <end position="68"/>
    </location>
</feature>
<name>A0AAN9LP51_CANGL</name>
<feature type="domain" description="WRKY" evidence="8">
    <location>
        <begin position="256"/>
        <end position="322"/>
    </location>
</feature>
<evidence type="ECO:0000313" key="10">
    <source>
        <dbReference type="Proteomes" id="UP001367508"/>
    </source>
</evidence>
<accession>A0AAN9LP51</accession>
<keyword evidence="6" id="KW-0175">Coiled coil</keyword>
<sequence length="482" mass="52874">MEKPHHREFSFLSSGDFLNHHIDHTTLKEMDFFSSAPQNNNNSNINDTDDDNQKQHQHDRDQADTHQHATINRHESPTRVIHQPVNTGLNLTCASAGVSKPENAANPQTELSSVESELGRLQEENRKLRSVLDQITKSYTQLQAHLYIALQQKQKLQQNREGNGMVWANDVSVCDEKTDGEVSVCRSNNVEVMSKKDEDDLSKVNIGKQACCDDAQDRFSSHTMSPQSEDEPKTIPQHPPHHIPFRKARVSVRARSEAPLISDGCQWRKYGQKMAKGNPCPRAYYRCTMAVGCPVRKQVQRCAEEKTVLITTYEGNHNHPLPPAATAMANTTTAAATMLLSGSSTASKEALTNSAGYFSSMATLSASAPFPTITLDLTQTPNAMHLPHRHGLTFPFPPQALPQLLGHPLFFSQKLPPAPLPLLQPQPSSSMLETVTAAIASNPNFTAALAAAISSIIGDANNNSAIPPSPQLPQSCTTFSTN</sequence>
<evidence type="ECO:0000313" key="9">
    <source>
        <dbReference type="EMBL" id="KAK7337597.1"/>
    </source>
</evidence>
<dbReference type="EMBL" id="JAYMYQ010000004">
    <property type="protein sequence ID" value="KAK7337597.1"/>
    <property type="molecule type" value="Genomic_DNA"/>
</dbReference>
<evidence type="ECO:0000256" key="1">
    <source>
        <dbReference type="ARBA" id="ARBA00004123"/>
    </source>
</evidence>
<keyword evidence="3" id="KW-0238">DNA-binding</keyword>
<protein>
    <recommendedName>
        <fullName evidence="8">WRKY domain-containing protein</fullName>
    </recommendedName>
</protein>
<evidence type="ECO:0000256" key="7">
    <source>
        <dbReference type="SAM" id="MobiDB-lite"/>
    </source>
</evidence>
<dbReference type="InterPro" id="IPR003657">
    <property type="entry name" value="WRKY_dom"/>
</dbReference>
<reference evidence="9 10" key="1">
    <citation type="submission" date="2024-01" db="EMBL/GenBank/DDBJ databases">
        <title>The genomes of 5 underutilized Papilionoideae crops provide insights into root nodulation and disease resistanc.</title>
        <authorList>
            <person name="Jiang F."/>
        </authorList>
    </citation>
    <scope>NUCLEOTIDE SEQUENCE [LARGE SCALE GENOMIC DNA]</scope>
    <source>
        <strain evidence="9">LVBAO_FW01</strain>
        <tissue evidence="9">Leaves</tissue>
    </source>
</reference>
<evidence type="ECO:0000256" key="4">
    <source>
        <dbReference type="ARBA" id="ARBA00023163"/>
    </source>
</evidence>
<dbReference type="PROSITE" id="PS50811">
    <property type="entry name" value="WRKY"/>
    <property type="match status" value="1"/>
</dbReference>
<proteinExistence type="predicted"/>
<evidence type="ECO:0000256" key="5">
    <source>
        <dbReference type="ARBA" id="ARBA00023242"/>
    </source>
</evidence>
<keyword evidence="5" id="KW-0539">Nucleus</keyword>
<dbReference type="InterPro" id="IPR036576">
    <property type="entry name" value="WRKY_dom_sf"/>
</dbReference>
<evidence type="ECO:0000256" key="2">
    <source>
        <dbReference type="ARBA" id="ARBA00023015"/>
    </source>
</evidence>
<dbReference type="SUPFAM" id="SSF118290">
    <property type="entry name" value="WRKY DNA-binding domain"/>
    <property type="match status" value="1"/>
</dbReference>
<keyword evidence="10" id="KW-1185">Reference proteome</keyword>
<dbReference type="FunFam" id="2.20.25.80:FF:000002">
    <property type="entry name" value="probable WRKY transcription factor 31"/>
    <property type="match status" value="1"/>
</dbReference>
<evidence type="ECO:0000256" key="6">
    <source>
        <dbReference type="SAM" id="Coils"/>
    </source>
</evidence>
<dbReference type="GO" id="GO:0005634">
    <property type="term" value="C:nucleus"/>
    <property type="evidence" value="ECO:0007669"/>
    <property type="project" value="UniProtKB-SubCell"/>
</dbReference>
<feature type="coiled-coil region" evidence="6">
    <location>
        <begin position="111"/>
        <end position="138"/>
    </location>
</feature>
<comment type="caution">
    <text evidence="9">The sequence shown here is derived from an EMBL/GenBank/DDBJ whole genome shotgun (WGS) entry which is preliminary data.</text>
</comment>
<keyword evidence="2" id="KW-0805">Transcription regulation</keyword>